<organism evidence="1 2">
    <name type="scientific">Trifolium medium</name>
    <dbReference type="NCBI Taxonomy" id="97028"/>
    <lineage>
        <taxon>Eukaryota</taxon>
        <taxon>Viridiplantae</taxon>
        <taxon>Streptophyta</taxon>
        <taxon>Embryophyta</taxon>
        <taxon>Tracheophyta</taxon>
        <taxon>Spermatophyta</taxon>
        <taxon>Magnoliopsida</taxon>
        <taxon>eudicotyledons</taxon>
        <taxon>Gunneridae</taxon>
        <taxon>Pentapetalae</taxon>
        <taxon>rosids</taxon>
        <taxon>fabids</taxon>
        <taxon>Fabales</taxon>
        <taxon>Fabaceae</taxon>
        <taxon>Papilionoideae</taxon>
        <taxon>50 kb inversion clade</taxon>
        <taxon>NPAAA clade</taxon>
        <taxon>Hologalegina</taxon>
        <taxon>IRL clade</taxon>
        <taxon>Trifolieae</taxon>
        <taxon>Trifolium</taxon>
    </lineage>
</organism>
<accession>A0A392RSY1</accession>
<dbReference type="AlphaFoldDB" id="A0A392RSY1"/>
<dbReference type="PANTHER" id="PTHR47074">
    <property type="entry name" value="BNAC02G40300D PROTEIN"/>
    <property type="match status" value="1"/>
</dbReference>
<protein>
    <submittedName>
        <fullName evidence="1">Putative ribonuclease H protein</fullName>
    </submittedName>
</protein>
<sequence length="124" mass="14661">WWRRNQKCWNDKFPTTFEVNKRATEALDDWLKAKATRLINHRPVNQEAKQRWCKPRPGTLKYNVDAACYAEANQFCIEACMRDANGKVLKVYIKSFEGKPEIHEAEVVAVVEAFTWLQQYNMQH</sequence>
<reference evidence="1 2" key="1">
    <citation type="journal article" date="2018" name="Front. Plant Sci.">
        <title>Red Clover (Trifolium pratense) and Zigzag Clover (T. medium) - A Picture of Genomic Similarities and Differences.</title>
        <authorList>
            <person name="Dluhosova J."/>
            <person name="Istvanek J."/>
            <person name="Nedelnik J."/>
            <person name="Repkova J."/>
        </authorList>
    </citation>
    <scope>NUCLEOTIDE SEQUENCE [LARGE SCALE GENOMIC DNA]</scope>
    <source>
        <strain evidence="2">cv. 10/8</strain>
        <tissue evidence="1">Leaf</tissue>
    </source>
</reference>
<dbReference type="InterPro" id="IPR052929">
    <property type="entry name" value="RNase_H-like_EbsB-rel"/>
</dbReference>
<dbReference type="PANTHER" id="PTHR47074:SF48">
    <property type="entry name" value="POLYNUCLEOTIDYL TRANSFERASE, RIBONUCLEASE H-LIKE SUPERFAMILY PROTEIN"/>
    <property type="match status" value="1"/>
</dbReference>
<feature type="non-terminal residue" evidence="1">
    <location>
        <position position="1"/>
    </location>
</feature>
<proteinExistence type="predicted"/>
<name>A0A392RSY1_9FABA</name>
<evidence type="ECO:0000313" key="1">
    <source>
        <dbReference type="EMBL" id="MCI38705.1"/>
    </source>
</evidence>
<dbReference type="EMBL" id="LXQA010258885">
    <property type="protein sequence ID" value="MCI38705.1"/>
    <property type="molecule type" value="Genomic_DNA"/>
</dbReference>
<dbReference type="Proteomes" id="UP000265520">
    <property type="component" value="Unassembled WGS sequence"/>
</dbReference>
<evidence type="ECO:0000313" key="2">
    <source>
        <dbReference type="Proteomes" id="UP000265520"/>
    </source>
</evidence>
<feature type="non-terminal residue" evidence="1">
    <location>
        <position position="124"/>
    </location>
</feature>
<comment type="caution">
    <text evidence="1">The sequence shown here is derived from an EMBL/GenBank/DDBJ whole genome shotgun (WGS) entry which is preliminary data.</text>
</comment>
<keyword evidence="2" id="KW-1185">Reference proteome</keyword>